<name>A0A427AFU0_ENSVE</name>
<dbReference type="EMBL" id="AMZH03002591">
    <property type="protein sequence ID" value="RRT75080.1"/>
    <property type="molecule type" value="Genomic_DNA"/>
</dbReference>
<proteinExistence type="predicted"/>
<protein>
    <submittedName>
        <fullName evidence="1">Uncharacterized protein</fullName>
    </submittedName>
</protein>
<accession>A0A427AFU0</accession>
<dbReference type="Proteomes" id="UP000287651">
    <property type="component" value="Unassembled WGS sequence"/>
</dbReference>
<organism evidence="1 2">
    <name type="scientific">Ensete ventricosum</name>
    <name type="common">Abyssinian banana</name>
    <name type="synonym">Musa ensete</name>
    <dbReference type="NCBI Taxonomy" id="4639"/>
    <lineage>
        <taxon>Eukaryota</taxon>
        <taxon>Viridiplantae</taxon>
        <taxon>Streptophyta</taxon>
        <taxon>Embryophyta</taxon>
        <taxon>Tracheophyta</taxon>
        <taxon>Spermatophyta</taxon>
        <taxon>Magnoliopsida</taxon>
        <taxon>Liliopsida</taxon>
        <taxon>Zingiberales</taxon>
        <taxon>Musaceae</taxon>
        <taxon>Ensete</taxon>
    </lineage>
</organism>
<evidence type="ECO:0000313" key="2">
    <source>
        <dbReference type="Proteomes" id="UP000287651"/>
    </source>
</evidence>
<evidence type="ECO:0000313" key="1">
    <source>
        <dbReference type="EMBL" id="RRT75080.1"/>
    </source>
</evidence>
<gene>
    <name evidence="1" type="ORF">B296_00029234</name>
</gene>
<dbReference type="AlphaFoldDB" id="A0A427AFU0"/>
<reference evidence="1 2" key="1">
    <citation type="journal article" date="2014" name="Agronomy (Basel)">
        <title>A Draft Genome Sequence for Ensete ventricosum, the Drought-Tolerant Tree Against Hunger.</title>
        <authorList>
            <person name="Harrison J."/>
            <person name="Moore K.A."/>
            <person name="Paszkiewicz K."/>
            <person name="Jones T."/>
            <person name="Grant M."/>
            <person name="Ambacheew D."/>
            <person name="Muzemil S."/>
            <person name="Studholme D.J."/>
        </authorList>
    </citation>
    <scope>NUCLEOTIDE SEQUENCE [LARGE SCALE GENOMIC DNA]</scope>
</reference>
<sequence>MAGGFEEQVKERAKELKHLVKKGMKAVGDTCKKTWHKVRHIRASTSTADLALFLASWARPFRALSSPPPTGSSWIVLQVVGKLPANLWGLGGCRVRLRYYLQGSLRWNLLGSAVETRSVGELAERHD</sequence>
<comment type="caution">
    <text evidence="1">The sequence shown here is derived from an EMBL/GenBank/DDBJ whole genome shotgun (WGS) entry which is preliminary data.</text>
</comment>